<sequence length="282" mass="29623">MQALVGAVPASARCLSSRSVAPISRNSTLTPIRPRKNRRVYSATSEPQYEGASTRLVSRRELGSMALVGGALSGAGPAWSQPKLTLTEPQTLAEARSQLLDTISAGGDYSEVERAIEYLAPFNPTPNPAQSPQLQGEWRLLWSSQSAEVTKATKNLPLPFESVQLVGPGGGMEAGRAANLVKVLGGALTLKLSSSAVEDPFNAAAVTIGPPFRLELLVGGRSIPLQSVESNDADPTALLGTQSSEFSQLYLEATGATGDVRVSKVTAGDDVVLNSTFVHVRI</sequence>
<reference evidence="4" key="1">
    <citation type="submission" date="2021-01" db="EMBL/GenBank/DDBJ databases">
        <authorList>
            <person name="Corre E."/>
            <person name="Pelletier E."/>
            <person name="Niang G."/>
            <person name="Scheremetjew M."/>
            <person name="Finn R."/>
            <person name="Kale V."/>
            <person name="Holt S."/>
            <person name="Cochrane G."/>
            <person name="Meng A."/>
            <person name="Brown T."/>
            <person name="Cohen L."/>
        </authorList>
    </citation>
    <scope>NUCLEOTIDE SEQUENCE</scope>
    <source>
        <strain evidence="4">CCMP722</strain>
    </source>
</reference>
<gene>
    <name evidence="4" type="ORF">POBO1169_LOCUS18420</name>
</gene>
<organism evidence="4">
    <name type="scientific">Pyramimonas obovata</name>
    <dbReference type="NCBI Taxonomy" id="1411642"/>
    <lineage>
        <taxon>Eukaryota</taxon>
        <taxon>Viridiplantae</taxon>
        <taxon>Chlorophyta</taxon>
        <taxon>Pyramimonadophyceae</taxon>
        <taxon>Pyramimonadales</taxon>
        <taxon>Pyramimonadaceae</taxon>
        <taxon>Pyramimonas</taxon>
        <taxon>Pyramimonas incertae sedis</taxon>
    </lineage>
</organism>
<accession>A0A7S0RWF6</accession>
<feature type="domain" description="Plastid lipid-associated protein/fibrillin conserved" evidence="3">
    <location>
        <begin position="109"/>
        <end position="273"/>
    </location>
</feature>
<dbReference type="Pfam" id="PF04755">
    <property type="entry name" value="PAP_fibrillin"/>
    <property type="match status" value="1"/>
</dbReference>
<evidence type="ECO:0000256" key="2">
    <source>
        <dbReference type="ARBA" id="ARBA00022640"/>
    </source>
</evidence>
<dbReference type="EMBL" id="HBFA01036846">
    <property type="protein sequence ID" value="CAD8687983.1"/>
    <property type="molecule type" value="Transcribed_RNA"/>
</dbReference>
<dbReference type="AlphaFoldDB" id="A0A7S0RWF6"/>
<evidence type="ECO:0000313" key="4">
    <source>
        <dbReference type="EMBL" id="CAD8687983.1"/>
    </source>
</evidence>
<dbReference type="InterPro" id="IPR006843">
    <property type="entry name" value="PAP/fibrillin_dom"/>
</dbReference>
<dbReference type="GO" id="GO:0009536">
    <property type="term" value="C:plastid"/>
    <property type="evidence" value="ECO:0007669"/>
    <property type="project" value="UniProtKB-SubCell"/>
</dbReference>
<keyword evidence="2" id="KW-0934">Plastid</keyword>
<name>A0A7S0RWF6_9CHLO</name>
<evidence type="ECO:0000256" key="1">
    <source>
        <dbReference type="ARBA" id="ARBA00004474"/>
    </source>
</evidence>
<comment type="subcellular location">
    <subcellularLocation>
        <location evidence="1">Plastid</location>
    </subcellularLocation>
</comment>
<proteinExistence type="predicted"/>
<evidence type="ECO:0000259" key="3">
    <source>
        <dbReference type="Pfam" id="PF04755"/>
    </source>
</evidence>
<protein>
    <recommendedName>
        <fullName evidence="3">Plastid lipid-associated protein/fibrillin conserved domain-containing protein</fullName>
    </recommendedName>
</protein>